<proteinExistence type="predicted"/>
<dbReference type="AlphaFoldDB" id="A0A6C6Z1K1"/>
<keyword evidence="2" id="KW-0472">Membrane</keyword>
<evidence type="ECO:0000256" key="1">
    <source>
        <dbReference type="SAM" id="MobiDB-lite"/>
    </source>
</evidence>
<name>A0A6C6Z1K1_SALPB</name>
<gene>
    <name evidence="3" type="ordered locus">SPAB_02118</name>
</gene>
<dbReference type="EMBL" id="CP000886">
    <property type="protein sequence ID" value="ABX67502.1"/>
    <property type="molecule type" value="Genomic_DNA"/>
</dbReference>
<feature type="transmembrane region" description="Helical" evidence="2">
    <location>
        <begin position="28"/>
        <end position="46"/>
    </location>
</feature>
<dbReference type="KEGG" id="spq:SPAB_02118"/>
<reference evidence="3 4" key="1">
    <citation type="submission" date="2007-11" db="EMBL/GenBank/DDBJ databases">
        <authorList>
            <consortium name="The Salmonella enterica serovar Paratyphi B Genome Sequencing Project"/>
            <person name="McClelland M."/>
            <person name="Sanderson E.K."/>
            <person name="Porwollik S."/>
            <person name="Spieth J."/>
            <person name="Clifton W.S."/>
            <person name="Fulton R."/>
            <person name="Cordes M."/>
            <person name="Wollam A."/>
            <person name="Shah N."/>
            <person name="Pepin K."/>
            <person name="Bhonagiri V."/>
            <person name="Nash W."/>
            <person name="Johnson M."/>
            <person name="Thiruvilangam P."/>
            <person name="Wilson R."/>
        </authorList>
    </citation>
    <scope>NUCLEOTIDE SEQUENCE [LARGE SCALE GENOMIC DNA]</scope>
    <source>
        <strain evidence="4">ATCC BAA-1250 / SPB7</strain>
    </source>
</reference>
<evidence type="ECO:0000313" key="4">
    <source>
        <dbReference type="Proteomes" id="UP000008556"/>
    </source>
</evidence>
<dbReference type="Proteomes" id="UP000008556">
    <property type="component" value="Chromosome"/>
</dbReference>
<sequence length="47" mass="5259">MNDHRPTAPGSCIRSGAVKSPGHKRNHWFLLLIVSFTLTCIMLAHLM</sequence>
<protein>
    <submittedName>
        <fullName evidence="3">Uncharacterized protein</fullName>
    </submittedName>
</protein>
<evidence type="ECO:0000313" key="3">
    <source>
        <dbReference type="EMBL" id="ABX67502.1"/>
    </source>
</evidence>
<feature type="region of interest" description="Disordered" evidence="1">
    <location>
        <begin position="1"/>
        <end position="21"/>
    </location>
</feature>
<keyword evidence="2" id="KW-1133">Transmembrane helix</keyword>
<evidence type="ECO:0000256" key="2">
    <source>
        <dbReference type="SAM" id="Phobius"/>
    </source>
</evidence>
<organism evidence="3 4">
    <name type="scientific">Salmonella paratyphi B (strain ATCC BAA-1250 / SPB7)</name>
    <dbReference type="NCBI Taxonomy" id="1016998"/>
    <lineage>
        <taxon>Bacteria</taxon>
        <taxon>Pseudomonadati</taxon>
        <taxon>Pseudomonadota</taxon>
        <taxon>Gammaproteobacteria</taxon>
        <taxon>Enterobacterales</taxon>
        <taxon>Enterobacteriaceae</taxon>
        <taxon>Salmonella</taxon>
    </lineage>
</organism>
<accession>A0A6C6Z1K1</accession>
<keyword evidence="2" id="KW-0812">Transmembrane</keyword>